<dbReference type="Gene3D" id="1.10.45.10">
    <property type="entry name" value="Vanillyl-alcohol Oxidase, Chain A, domain 4"/>
    <property type="match status" value="1"/>
</dbReference>
<keyword evidence="6" id="KW-0408">Iron</keyword>
<dbReference type="EMBL" id="JAVJIU010000002">
    <property type="protein sequence ID" value="MDR5590306.1"/>
    <property type="molecule type" value="Genomic_DNA"/>
</dbReference>
<dbReference type="InterPro" id="IPR009051">
    <property type="entry name" value="Helical_ferredxn"/>
</dbReference>
<dbReference type="Pfam" id="PF02913">
    <property type="entry name" value="FAD-oxidase_C"/>
    <property type="match status" value="1"/>
</dbReference>
<dbReference type="InterPro" id="IPR016166">
    <property type="entry name" value="FAD-bd_PCMH"/>
</dbReference>
<dbReference type="Proteomes" id="UP001257234">
    <property type="component" value="Unassembled WGS sequence"/>
</dbReference>
<dbReference type="InterPro" id="IPR036318">
    <property type="entry name" value="FAD-bd_PCMH-like_sf"/>
</dbReference>
<dbReference type="RefSeq" id="WP_309561334.1">
    <property type="nucleotide sequence ID" value="NZ_JAVJIU010000002.1"/>
</dbReference>
<dbReference type="Gene3D" id="3.30.70.2740">
    <property type="match status" value="1"/>
</dbReference>
<evidence type="ECO:0000256" key="7">
    <source>
        <dbReference type="ARBA" id="ARBA00023014"/>
    </source>
</evidence>
<dbReference type="PROSITE" id="PS00198">
    <property type="entry name" value="4FE4S_FER_1"/>
    <property type="match status" value="1"/>
</dbReference>
<evidence type="ECO:0000256" key="1">
    <source>
        <dbReference type="ARBA" id="ARBA00001974"/>
    </source>
</evidence>
<dbReference type="InterPro" id="IPR017900">
    <property type="entry name" value="4Fe4S_Fe_S_CS"/>
</dbReference>
<sequence length="973" mass="109097">MNKNLQKLSGELTGKLHYDELWKRIYATDASVYREIPLAVAFPKNEDDLIKLIGFVGKHHTSLIPRTAGTSLAGQCTGNGIVVDVSKHFTDIIKIDAKNKRVIVQPGVIRDDLNRKLHKHGLFFGPNTSTSNRCMIGGMVGNNSSGTTSIKYGTTRDKLVSLKAILSDGSKVEFRDLNKSEFDKKLKLDNLEGEIYRLLFKQLEDKSIQEEILQNYPPASLHRRNTGYAIDELLSTSIFKETDIAFNIARLIAGSEGTLAFITEITLQLDDLPPQYTAMVAAHYSSIDACMQAVVPAMGHSLYTCEMMDKVILDCTKESLKYRDNRFFIEGDPQGILMLELRSDSEVELQNKVIDLLKTLQESDLGYAFPVLYDEQIDLALELRKAGLGLLANLKGDKKAVACIEDTAVALPVLADYISDFSKIMKTYDQQAVYYAHAGAGEIHLRPILNLKKSEDVKLFRSITRDVAELVKKYNGSLSGEHGDGRVRAEFIELMFGKKIYELLKEVKFVFDPKNIFNPGKIVEAPAMDESLRYTRDRTEPEIETIMDFSDADGVLRLAEKCNGSGDCRKSVEAGGTMCPSYRATKDEKDTTRARANALREFLTTSDKSNRFDHQELKEVLDLCISCKGCKSECPSNVDMAALKAEFQHQYHKSHKPSFRDKAFANITQQNERASKLPKLSRFVMTNNFTSGMAKKLLGVAKERELPVIAKQTLKHYYAKNKGKFELNNPIKTVFIFNDEFTNYLDVQVGKDAINLLTKLNYQIRIIDHPESGRSQISKGFLDKAKILANKNIEIFKDLISDESPLLGVEPSAILSFRDEYLRLADKKEAAQKLANNSFIIEEFLKQEIAKGNITSEQFSKKHATVKIHGHCHQKALSNVSRTFDILNLPTNYKVTIIPSGCCGMAGSFGYEKEYYEISMRIGENSLFPAIRKAGESVIISANGTSCRHQIKDGTGRIAHHPVSILRQALKKS</sequence>
<dbReference type="Pfam" id="PF13534">
    <property type="entry name" value="Fer4_17"/>
    <property type="match status" value="1"/>
</dbReference>
<evidence type="ECO:0000259" key="8">
    <source>
        <dbReference type="PROSITE" id="PS51387"/>
    </source>
</evidence>
<protein>
    <submittedName>
        <fullName evidence="9">FAD-linked oxidase C-terminal domain-containing protein</fullName>
    </submittedName>
</protein>
<proteinExistence type="predicted"/>
<evidence type="ECO:0000313" key="10">
    <source>
        <dbReference type="Proteomes" id="UP001257234"/>
    </source>
</evidence>
<dbReference type="Gene3D" id="3.30.465.10">
    <property type="match status" value="1"/>
</dbReference>
<organism evidence="9 10">
    <name type="scientific">Christiangramia sediminicola</name>
    <dbReference type="NCBI Taxonomy" id="3073267"/>
    <lineage>
        <taxon>Bacteria</taxon>
        <taxon>Pseudomonadati</taxon>
        <taxon>Bacteroidota</taxon>
        <taxon>Flavobacteriia</taxon>
        <taxon>Flavobacteriales</taxon>
        <taxon>Flavobacteriaceae</taxon>
        <taxon>Christiangramia</taxon>
    </lineage>
</organism>
<dbReference type="InterPro" id="IPR016171">
    <property type="entry name" value="Vanillyl_alc_oxidase_C-sub2"/>
</dbReference>
<keyword evidence="3" id="KW-0479">Metal-binding</keyword>
<feature type="domain" description="FAD-binding PCMH-type" evidence="8">
    <location>
        <begin position="33"/>
        <end position="272"/>
    </location>
</feature>
<dbReference type="PANTHER" id="PTHR11748:SF119">
    <property type="entry name" value="D-2-HYDROXYGLUTARATE DEHYDROGENASE"/>
    <property type="match status" value="1"/>
</dbReference>
<dbReference type="Pfam" id="PF01565">
    <property type="entry name" value="FAD_binding_4"/>
    <property type="match status" value="1"/>
</dbReference>
<evidence type="ECO:0000256" key="6">
    <source>
        <dbReference type="ARBA" id="ARBA00023004"/>
    </source>
</evidence>
<dbReference type="PANTHER" id="PTHR11748">
    <property type="entry name" value="D-LACTATE DEHYDROGENASE"/>
    <property type="match status" value="1"/>
</dbReference>
<keyword evidence="4" id="KW-0274">FAD</keyword>
<dbReference type="InterPro" id="IPR016164">
    <property type="entry name" value="FAD-linked_Oxase-like_C"/>
</dbReference>
<keyword evidence="5" id="KW-0560">Oxidoreductase</keyword>
<keyword evidence="2" id="KW-0285">Flavoprotein</keyword>
<keyword evidence="10" id="KW-1185">Reference proteome</keyword>
<dbReference type="Gene3D" id="1.10.1060.10">
    <property type="entry name" value="Alpha-helical ferredoxin"/>
    <property type="match status" value="1"/>
</dbReference>
<evidence type="ECO:0000256" key="3">
    <source>
        <dbReference type="ARBA" id="ARBA00022723"/>
    </source>
</evidence>
<name>A0ABU1EPJ0_9FLAO</name>
<evidence type="ECO:0000313" key="9">
    <source>
        <dbReference type="EMBL" id="MDR5590306.1"/>
    </source>
</evidence>
<evidence type="ECO:0000256" key="5">
    <source>
        <dbReference type="ARBA" id="ARBA00023002"/>
    </source>
</evidence>
<dbReference type="SUPFAM" id="SSF55103">
    <property type="entry name" value="FAD-linked oxidases, C-terminal domain"/>
    <property type="match status" value="1"/>
</dbReference>
<dbReference type="InterPro" id="IPR016169">
    <property type="entry name" value="FAD-bd_PCMH_sub2"/>
</dbReference>
<dbReference type="SUPFAM" id="SSF46548">
    <property type="entry name" value="alpha-helical ferredoxin"/>
    <property type="match status" value="1"/>
</dbReference>
<accession>A0ABU1EPJ0</accession>
<evidence type="ECO:0000256" key="4">
    <source>
        <dbReference type="ARBA" id="ARBA00022827"/>
    </source>
</evidence>
<evidence type="ECO:0000256" key="2">
    <source>
        <dbReference type="ARBA" id="ARBA00022630"/>
    </source>
</evidence>
<keyword evidence="7" id="KW-0411">Iron-sulfur</keyword>
<reference evidence="10" key="1">
    <citation type="submission" date="2023-07" db="EMBL/GenBank/DDBJ databases">
        <title>Christiangramia sp. SM2212., a novel bacterium of the family Flavobacteriaceae isolated from the sea sediment.</title>
        <authorList>
            <person name="Wang J."/>
            <person name="Zhang X."/>
        </authorList>
    </citation>
    <scope>NUCLEOTIDE SEQUENCE [LARGE SCALE GENOMIC DNA]</scope>
    <source>
        <strain evidence="10">SM2212</strain>
    </source>
</reference>
<dbReference type="SUPFAM" id="SSF56176">
    <property type="entry name" value="FAD-binding/transporter-associated domain-like"/>
    <property type="match status" value="1"/>
</dbReference>
<dbReference type="InterPro" id="IPR006094">
    <property type="entry name" value="Oxid_FAD_bind_N"/>
</dbReference>
<dbReference type="PROSITE" id="PS51387">
    <property type="entry name" value="FAD_PCMH"/>
    <property type="match status" value="1"/>
</dbReference>
<dbReference type="InterPro" id="IPR004113">
    <property type="entry name" value="FAD-bd_oxidored_4_C"/>
</dbReference>
<comment type="cofactor">
    <cofactor evidence="1">
        <name>FAD</name>
        <dbReference type="ChEBI" id="CHEBI:57692"/>
    </cofactor>
</comment>
<gene>
    <name evidence="9" type="ORF">RE431_06620</name>
</gene>
<comment type="caution">
    <text evidence="9">The sequence shown here is derived from an EMBL/GenBank/DDBJ whole genome shotgun (WGS) entry which is preliminary data.</text>
</comment>